<evidence type="ECO:0000256" key="1">
    <source>
        <dbReference type="SAM" id="Coils"/>
    </source>
</evidence>
<reference evidence="2" key="1">
    <citation type="submission" date="2015-11" db="EMBL/GenBank/DDBJ databases">
        <title>De novo transcriptome assembly of four potential Pierce s Disease insect vectors from Arizona vineyards.</title>
        <authorList>
            <person name="Tassone E.E."/>
        </authorList>
    </citation>
    <scope>NUCLEOTIDE SEQUENCE</scope>
</reference>
<accession>A0A1B6J7A1</accession>
<dbReference type="EMBL" id="GECU01012664">
    <property type="protein sequence ID" value="JAS95042.1"/>
    <property type="molecule type" value="Transcribed_RNA"/>
</dbReference>
<organism evidence="2">
    <name type="scientific">Homalodisca liturata</name>
    <dbReference type="NCBI Taxonomy" id="320908"/>
    <lineage>
        <taxon>Eukaryota</taxon>
        <taxon>Metazoa</taxon>
        <taxon>Ecdysozoa</taxon>
        <taxon>Arthropoda</taxon>
        <taxon>Hexapoda</taxon>
        <taxon>Insecta</taxon>
        <taxon>Pterygota</taxon>
        <taxon>Neoptera</taxon>
        <taxon>Paraneoptera</taxon>
        <taxon>Hemiptera</taxon>
        <taxon>Auchenorrhyncha</taxon>
        <taxon>Membracoidea</taxon>
        <taxon>Cicadellidae</taxon>
        <taxon>Cicadellinae</taxon>
        <taxon>Proconiini</taxon>
        <taxon>Homalodisca</taxon>
    </lineage>
</organism>
<keyword evidence="1" id="KW-0175">Coiled coil</keyword>
<evidence type="ECO:0000313" key="2">
    <source>
        <dbReference type="EMBL" id="JAS95042.1"/>
    </source>
</evidence>
<feature type="non-terminal residue" evidence="2">
    <location>
        <position position="187"/>
    </location>
</feature>
<protein>
    <recommendedName>
        <fullName evidence="3">Nucleoporin Nup54 alpha-helical domain-containing protein</fullName>
    </recommendedName>
</protein>
<feature type="coiled-coil region" evidence="1">
    <location>
        <begin position="65"/>
        <end position="100"/>
    </location>
</feature>
<evidence type="ECO:0008006" key="3">
    <source>
        <dbReference type="Google" id="ProtNLM"/>
    </source>
</evidence>
<gene>
    <name evidence="2" type="ORF">g.702</name>
</gene>
<feature type="non-terminal residue" evidence="2">
    <location>
        <position position="1"/>
    </location>
</feature>
<dbReference type="AlphaFoldDB" id="A0A1B6J7A1"/>
<proteinExistence type="predicted"/>
<sequence length="187" mass="21734">SREQELLTLLDNLEKSYCPQSPAYKFSYIFYNIVDRPFERPAGFPPQLWEQALLPDRSLMPVILNKAQIDERRAMQNDLAQKLNESRAGLLKKIEALRLKRETLRGRLDSVVARYRRVARQHMLGEPSDGAGKIPADVYTREPYSIRSSHTELLECLAKMRARLVELEASVSEALSAHERRHIREYR</sequence>
<name>A0A1B6J7A1_9HEMI</name>